<accession>A0A836CGR9</accession>
<dbReference type="PANTHER" id="PTHR12460:SF38">
    <property type="entry name" value="KINETOPLAST-ASSOCIATED PROTEIN-LIKE PROTEIN"/>
    <property type="match status" value="1"/>
</dbReference>
<feature type="region of interest" description="Disordered" evidence="1">
    <location>
        <begin position="900"/>
        <end position="927"/>
    </location>
</feature>
<gene>
    <name evidence="2" type="ORF">JKP88DRAFT_310714</name>
</gene>
<organism evidence="2 3">
    <name type="scientific">Tribonema minus</name>
    <dbReference type="NCBI Taxonomy" id="303371"/>
    <lineage>
        <taxon>Eukaryota</taxon>
        <taxon>Sar</taxon>
        <taxon>Stramenopiles</taxon>
        <taxon>Ochrophyta</taxon>
        <taxon>PX clade</taxon>
        <taxon>Xanthophyceae</taxon>
        <taxon>Tribonematales</taxon>
        <taxon>Tribonemataceae</taxon>
        <taxon>Tribonema</taxon>
    </lineage>
</organism>
<evidence type="ECO:0000256" key="1">
    <source>
        <dbReference type="SAM" id="MobiDB-lite"/>
    </source>
</evidence>
<feature type="region of interest" description="Disordered" evidence="1">
    <location>
        <begin position="46"/>
        <end position="70"/>
    </location>
</feature>
<dbReference type="AlphaFoldDB" id="A0A836CGR9"/>
<dbReference type="PANTHER" id="PTHR12460">
    <property type="entry name" value="CYCLIN-DEPENDENT KINASE INHIBITOR-RELATED PROTEIN"/>
    <property type="match status" value="1"/>
</dbReference>
<dbReference type="Proteomes" id="UP000664859">
    <property type="component" value="Unassembled WGS sequence"/>
</dbReference>
<name>A0A836CGR9_9STRA</name>
<comment type="caution">
    <text evidence="2">The sequence shown here is derived from an EMBL/GenBank/DDBJ whole genome shotgun (WGS) entry which is preliminary data.</text>
</comment>
<evidence type="ECO:0000313" key="3">
    <source>
        <dbReference type="Proteomes" id="UP000664859"/>
    </source>
</evidence>
<feature type="compositionally biased region" description="Polar residues" evidence="1">
    <location>
        <begin position="409"/>
        <end position="423"/>
    </location>
</feature>
<feature type="region of interest" description="Disordered" evidence="1">
    <location>
        <begin position="354"/>
        <end position="384"/>
    </location>
</feature>
<feature type="compositionally biased region" description="Basic residues" evidence="1">
    <location>
        <begin position="47"/>
        <end position="58"/>
    </location>
</feature>
<protein>
    <submittedName>
        <fullName evidence="2">Uncharacterized protein</fullName>
    </submittedName>
</protein>
<evidence type="ECO:0000313" key="2">
    <source>
        <dbReference type="EMBL" id="KAG5185950.1"/>
    </source>
</evidence>
<dbReference type="EMBL" id="JAFCMP010000116">
    <property type="protein sequence ID" value="KAG5185950.1"/>
    <property type="molecule type" value="Genomic_DNA"/>
</dbReference>
<proteinExistence type="predicted"/>
<feature type="region of interest" description="Disordered" evidence="1">
    <location>
        <begin position="1"/>
        <end position="29"/>
    </location>
</feature>
<feature type="compositionally biased region" description="Basic and acidic residues" evidence="1">
    <location>
        <begin position="10"/>
        <end position="29"/>
    </location>
</feature>
<reference evidence="2" key="1">
    <citation type="submission" date="2021-02" db="EMBL/GenBank/DDBJ databases">
        <title>First Annotated Genome of the Yellow-green Alga Tribonema minus.</title>
        <authorList>
            <person name="Mahan K.M."/>
        </authorList>
    </citation>
    <scope>NUCLEOTIDE SEQUENCE</scope>
    <source>
        <strain evidence="2">UTEX B ZZ1240</strain>
    </source>
</reference>
<keyword evidence="3" id="KW-1185">Reference proteome</keyword>
<feature type="region of interest" description="Disordered" evidence="1">
    <location>
        <begin position="409"/>
        <end position="430"/>
    </location>
</feature>
<sequence>MGAHPPSSSSRERGNISNDGMRKLRDLGKLDQSPFLRYDKLAEQARRQGRAARKRALRKTVTDRDSSIDASPRTGRAIVKLRFSLSINNDRSGAPSVPTPSEVVPPQVKGQGALLLASMNIQLRPRTADGAGSSSGGIQPQGLVSPVSLYKQPPAFSASVGFMSEAGSPTTTPAAAAAAAAAAQQRSGGAAAAAAAAAAADARRRALRREAALLQTAQAACAALLLDAGAARRAAADGGAARAREMAWLAVARAAAAAAHLARPLERVADVPLREHEFAVLSQWNTDGAAAAAVDGSVAAAAAAAPRQSCASSTGDLSFFRDSLESLSCTRVRTAACRASSGGGGGADDLSVFHDFRVCTPPPPQQHQHQQQQQRHIAFRDSDGAGSCASGSGAGGGCSAAAAAAARLGSSTHSAQQQQSPDQRSGRAQPATFTWSDACSLGGTSAAAAPAGGTRRFRCAHASEDGGTWRRAASYSRSGGGGGSVRAATTLAPAADAWLASQSLGSLSYTLGSLGGTQSGTLSAASRAWPSRDARDRDLDMELTKALAHKRIDAALLRKAESMAAKEARRVQVRVNVEWGDACMRVVHWVGSILSPGWNVQATVPSKYDNRHSALRLNAHHAPVLRVRVAEVQMAAEKAKHNALTELQAGWLTVLVAANAASVLAKRAAELGAERERRAFFTSMTCAALCVQRLWRAHYLRQFVAVNRMRLQPVTMLGKRWKLRSRARQKHLSQPLVLFVAREAAMASKGFPVCCHLVTVPVLMIVLFVVREAAIASKVDGAMATFRLHYSRLHRAAAAFVRCRRARITALLKFWVLVEPEAKSRISSSDRARAGALGPSSRALKAKQDAAAAAAQHEELPAEVVMIQLCREQPECAVPPLARIRACEAFLKDMRHAHVRSGGGGGGGSSAASSETASGGGRNKTSKHTVAHALQLLQATNEEVMGGLESSSVRSTPPPLMALYAGGAGQRFRAEVQRAVLHAMTASQKQRAANAFLMGAGQPPPSRK</sequence>